<dbReference type="Pfam" id="PF16151">
    <property type="entry name" value="DUF4859"/>
    <property type="match status" value="1"/>
</dbReference>
<sequence>MTRILKPFPRIMLAMTFWLSGSVCLAYSDYPIQGVPFSDVTLTDNFWHSRLQQNQQTTIPIALDQCYSTGRVANFLKAAAILHGDNSLGYFSTEYTFDDTDIYKILEGMSYSYKMMPSPSLKARMDTLVKIVAEAQEPDGYLTTARTAGQPGRLHAWLGARRWQKDPDLSHELYNSGHLFEAAAAHLQATGDTALLHVAKRNADLLVEKFLRGGLAYEPGHQIVEMGLVKMYHATGQEDYLKLAKYFLDIRGINGPNSKHYAYNQSHMPAKDQTEAVGHAVRATYMYSGMADVAAMMQALDYQYAINKIWANVIGKKYYVTGGVGAIRNGEAFGADYDLPNQTAYNETCAAIANIYWNWRMFLTYGESKYYDVIERSLYNGVLSGIGLGGDHFFYPNPLESTGGYSRSAWFGCACCPSNLCRFIPSVPGYVYACQGNSVYVNLFVQGHASIGLANGNMQIAQTTGYPWDGRVTLTVSHAPESEVKLMIRVPGWAKSQPVPSRLYHYLQPQKPSLKLTLNGTAVDYHEEKGYIAVSRQWHDGDALQVNFPMEVRRVVANDSVAADRGMVALERGPIVYCLEWPDNGGEVLSSVVPDDAVITACQDTTRFQAFPLHDMRILNIQGGEAVYQKDGTRGLKPKNLVAIPYYAWANRGAGQMEVWAARTVDKAEPSTTSVRHTDTLRVTVGETPSSTSGNTGYPSVPVKVDIAAVAKSFGISVSEVKSLFGTKITYAAIEPNGTVNTESTASAPGHWFTENGTVTTWENTGDIPVIFSEFSRKHFTFNIGQYPGTWHQGDNYTIRQALTYLPTGAAPRRVVFLFTVHATDVRGVYNRELAEAKRLLASADYSNVKGEEAATLRSLVTANTSNYAQMTQRLYAAVSSFVDAKVAFDKFDQAVLQAGMATADYPYAATEKLLALSKAASTVPTSVKQALTAADAIHAALKAVVLSNADAEQGGNGRNLIENADFSQNNGTTAKDWDITTFIAGFKLITNEASYDSASQPYFANYGSWGQGNSSFDFKMSQTVSNVPEGSYLVSLMYRGKDLDTAELKIATADGDTIVVLPVYGHAGQMFGNGWNSKWLVVPVRQQGHVTLTVTASAGRDETFVSLGRFRMIRLAATTNMAGRKGGQEQSADTAVYNLSGMRMQKADRKGIFIVRHHKILK</sequence>
<dbReference type="HOGENOM" id="CLU_274954_0_0_10"/>
<dbReference type="Gene3D" id="2.60.120.260">
    <property type="entry name" value="Galactose-binding domain-like"/>
    <property type="match status" value="1"/>
</dbReference>
<dbReference type="AlphaFoldDB" id="F9D221"/>
<name>F9D221_PREDD</name>
<dbReference type="Pfam" id="PF20737">
    <property type="entry name" value="Glyco_hydro127C"/>
    <property type="match status" value="1"/>
</dbReference>
<dbReference type="eggNOG" id="COG4412">
    <property type="taxonomic scope" value="Bacteria"/>
</dbReference>
<evidence type="ECO:0000313" key="5">
    <source>
        <dbReference type="EMBL" id="AGB28366.1"/>
    </source>
</evidence>
<reference evidence="5" key="3">
    <citation type="submission" date="2012-02" db="EMBL/GenBank/DDBJ databases">
        <title>Complete sequence of chromosome 1 of Prevotella dentalis DSM 3688.</title>
        <authorList>
            <consortium name="US DOE Joint Genome Institute (JGI-PGF)"/>
            <person name="Lucas S."/>
            <person name="Copeland A."/>
            <person name="Lapidus A."/>
            <person name="Glavina del Rio T."/>
            <person name="Dalin E."/>
            <person name="Tice H."/>
            <person name="Bruce D."/>
            <person name="Goodwin L."/>
            <person name="Pitluck S."/>
            <person name="Peters L."/>
            <person name="Mikhailova N."/>
            <person name="Chertkov O."/>
            <person name="Kyrpides N."/>
            <person name="Mavromatis K."/>
            <person name="Ivanova N."/>
            <person name="Brettin T."/>
            <person name="Detter J.C."/>
            <person name="Han C."/>
            <person name="Larimer F."/>
            <person name="Land M."/>
            <person name="Hauser L."/>
            <person name="Markowitz V."/>
            <person name="Cheng J.-F."/>
            <person name="Hugenholtz P."/>
            <person name="Woyke T."/>
            <person name="Wu D."/>
            <person name="Gronow S."/>
            <person name="Wellnitz S."/>
            <person name="Brambilla E."/>
            <person name="Klenk H.-P."/>
            <person name="Eisen J.A."/>
        </authorList>
    </citation>
    <scope>NUCLEOTIDE SEQUENCE [LARGE SCALE GENOMIC DNA]</scope>
    <source>
        <strain evidence="5">DSM 3688</strain>
    </source>
</reference>
<evidence type="ECO:0000259" key="1">
    <source>
        <dbReference type="Pfam" id="PF07944"/>
    </source>
</evidence>
<dbReference type="InterPro" id="IPR049046">
    <property type="entry name" value="Beta-AFase-like_GH127_middle"/>
</dbReference>
<protein>
    <submittedName>
        <fullName evidence="6">Uncharacterized protein</fullName>
    </submittedName>
</protein>
<keyword evidence="8" id="KW-1185">Reference proteome</keyword>
<feature type="domain" description="Non-reducing end beta-L-arabinofuranosidase-like GH127 catalytic" evidence="1">
    <location>
        <begin position="39"/>
        <end position="428"/>
    </location>
</feature>
<dbReference type="GO" id="GO:0005975">
    <property type="term" value="P:carbohydrate metabolic process"/>
    <property type="evidence" value="ECO:0007669"/>
    <property type="project" value="InterPro"/>
</dbReference>
<evidence type="ECO:0000313" key="7">
    <source>
        <dbReference type="Proteomes" id="UP000007820"/>
    </source>
</evidence>
<dbReference type="InterPro" id="IPR012878">
    <property type="entry name" value="Beta-AFase-like_GH127_cat"/>
</dbReference>
<evidence type="ECO:0000313" key="8">
    <source>
        <dbReference type="Proteomes" id="UP000010862"/>
    </source>
</evidence>
<feature type="domain" description="Non-reducing end beta-L-arabinofuranosidase-like GH127 middle" evidence="3">
    <location>
        <begin position="439"/>
        <end position="550"/>
    </location>
</feature>
<dbReference type="Proteomes" id="UP000007820">
    <property type="component" value="Unassembled WGS sequence"/>
</dbReference>
<organism evidence="6 7">
    <name type="scientific">Prevotella dentalis (strain ATCC 49559 / DSM 3688 / JCM 13448 / NCTC 12043 / ES 2772)</name>
    <name type="common">Mitsuokella dentalis</name>
    <dbReference type="NCBI Taxonomy" id="908937"/>
    <lineage>
        <taxon>Bacteria</taxon>
        <taxon>Pseudomonadati</taxon>
        <taxon>Bacteroidota</taxon>
        <taxon>Bacteroidia</taxon>
        <taxon>Bacteroidales</taxon>
        <taxon>Prevotellaceae</taxon>
        <taxon>Prevotella</taxon>
    </lineage>
</organism>
<reference evidence="8" key="2">
    <citation type="submission" date="2012-02" db="EMBL/GenBank/DDBJ databases">
        <title>Complete sequence of chromosome 1 of Prevotella dentalis DSM 3688.</title>
        <authorList>
            <person name="Lucas S."/>
            <person name="Copeland A."/>
            <person name="Lapidus A."/>
            <person name="Glavina del Rio T."/>
            <person name="Dalin E."/>
            <person name="Tice H."/>
            <person name="Bruce D."/>
            <person name="Goodwin L."/>
            <person name="Pitluck S."/>
            <person name="Peters L."/>
            <person name="Mikhailova N."/>
            <person name="Chertkov O."/>
            <person name="Kyrpides N."/>
            <person name="Mavromatis K."/>
            <person name="Ivanova N."/>
            <person name="Brettin T."/>
            <person name="Detter J.C."/>
            <person name="Han C."/>
            <person name="Larimer F."/>
            <person name="Land M."/>
            <person name="Hauser L."/>
            <person name="Markowitz V."/>
            <person name="Cheng J.-F."/>
            <person name="Hugenholtz P."/>
            <person name="Woyke T."/>
            <person name="Wu D."/>
            <person name="Gronow S."/>
            <person name="Wellnitz S."/>
            <person name="Brambilla E."/>
            <person name="Klenk H.-P."/>
            <person name="Eisen J.A."/>
        </authorList>
    </citation>
    <scope>NUCLEOTIDE SEQUENCE [LARGE SCALE GENOMIC DNA]</scope>
    <source>
        <strain evidence="8">ATCC 49559 / DSM 3688 / JCM 13448 / NCTC 12043 / ES 2772</strain>
    </source>
</reference>
<dbReference type="InterPro" id="IPR049174">
    <property type="entry name" value="Beta-AFase-like"/>
</dbReference>
<accession>F9D221</accession>
<dbReference type="PANTHER" id="PTHR43465:SF2">
    <property type="entry name" value="DUF1680 DOMAIN PROTEIN (AFU_ORTHOLOGUE AFUA_1G08910)"/>
    <property type="match status" value="1"/>
</dbReference>
<gene>
    <name evidence="5" type="ordered locus">Prede_1029</name>
    <name evidence="6" type="ORF">HMPREF9136_0899</name>
</gene>
<dbReference type="PATRIC" id="fig|908937.9.peg.1077"/>
<evidence type="ECO:0000313" key="6">
    <source>
        <dbReference type="EMBL" id="EGQ15839.1"/>
    </source>
</evidence>
<dbReference type="InterPro" id="IPR008928">
    <property type="entry name" value="6-hairpin_glycosidase_sf"/>
</dbReference>
<dbReference type="InterPro" id="IPR032339">
    <property type="entry name" value="DUF4859"/>
</dbReference>
<dbReference type="SUPFAM" id="SSF48208">
    <property type="entry name" value="Six-hairpin glycosidases"/>
    <property type="match status" value="1"/>
</dbReference>
<evidence type="ECO:0000259" key="2">
    <source>
        <dbReference type="Pfam" id="PF16151"/>
    </source>
</evidence>
<feature type="domain" description="Non-reducing end beta-L-arabinofuranosidase-like GH127 C-terminal" evidence="4">
    <location>
        <begin position="552"/>
        <end position="661"/>
    </location>
</feature>
<dbReference type="eggNOG" id="COG3533">
    <property type="taxonomic scope" value="Bacteria"/>
</dbReference>
<evidence type="ECO:0000259" key="4">
    <source>
        <dbReference type="Pfam" id="PF20737"/>
    </source>
</evidence>
<dbReference type="EMBL" id="AFPW01000012">
    <property type="protein sequence ID" value="EGQ15839.1"/>
    <property type="molecule type" value="Genomic_DNA"/>
</dbReference>
<dbReference type="KEGG" id="pdt:Prede_1029"/>
<dbReference type="Proteomes" id="UP000010862">
    <property type="component" value="Chromosome 1"/>
</dbReference>
<dbReference type="STRING" id="908937.Prede_1029"/>
<feature type="domain" description="DUF4859" evidence="2">
    <location>
        <begin position="698"/>
        <end position="810"/>
    </location>
</feature>
<dbReference type="RefSeq" id="WP_005844755.1">
    <property type="nucleotide sequence ID" value="NC_019960.1"/>
</dbReference>
<reference evidence="6 7" key="1">
    <citation type="submission" date="2011-04" db="EMBL/GenBank/DDBJ databases">
        <authorList>
            <person name="Muzny D."/>
            <person name="Qin X."/>
            <person name="Deng J."/>
            <person name="Jiang H."/>
            <person name="Liu Y."/>
            <person name="Qu J."/>
            <person name="Song X.-Z."/>
            <person name="Zhang L."/>
            <person name="Thornton R."/>
            <person name="Coyle M."/>
            <person name="Francisco L."/>
            <person name="Jackson L."/>
            <person name="Javaid M."/>
            <person name="Korchina V."/>
            <person name="Kovar C."/>
            <person name="Mata R."/>
            <person name="Mathew T."/>
            <person name="Ngo R."/>
            <person name="Nguyen L."/>
            <person name="Nguyen N."/>
            <person name="Okwuonu G."/>
            <person name="Ongeri F."/>
            <person name="Pham C."/>
            <person name="Simmons D."/>
            <person name="Wilczek-Boney K."/>
            <person name="Hale W."/>
            <person name="Jakkamsetti A."/>
            <person name="Pham P."/>
            <person name="Ruth R."/>
            <person name="San Lucas F."/>
            <person name="Warren J."/>
            <person name="Zhang J."/>
            <person name="Zhao Z."/>
            <person name="Zhou C."/>
            <person name="Zhu D."/>
            <person name="Lee S."/>
            <person name="Bess C."/>
            <person name="Blankenburg K."/>
            <person name="Forbes L."/>
            <person name="Fu Q."/>
            <person name="Gubbala S."/>
            <person name="Hirani K."/>
            <person name="Jayaseelan J.C."/>
            <person name="Lara F."/>
            <person name="Munidasa M."/>
            <person name="Palculict T."/>
            <person name="Patil S."/>
            <person name="Pu L.-L."/>
            <person name="Saada N."/>
            <person name="Tang L."/>
            <person name="Weissenberger G."/>
            <person name="Zhu Y."/>
            <person name="Hemphill L."/>
            <person name="Shang Y."/>
            <person name="Youmans B."/>
            <person name="Ayvaz T."/>
            <person name="Ross M."/>
            <person name="Santibanez J."/>
            <person name="Aqrawi P."/>
            <person name="Gross S."/>
            <person name="Joshi V."/>
            <person name="Fowler G."/>
            <person name="Nazareth L."/>
            <person name="Reid J."/>
            <person name="Worley K."/>
            <person name="Petrosino J."/>
            <person name="Highlander S."/>
            <person name="Gibbs R."/>
        </authorList>
    </citation>
    <scope>NUCLEOTIDE SEQUENCE [LARGE SCALE GENOMIC DNA]</scope>
    <source>
        <strain evidence="6 7">DSM 3688</strain>
    </source>
</reference>
<dbReference type="InterPro" id="IPR049049">
    <property type="entry name" value="Beta-AFase-like_GH127_C"/>
</dbReference>
<evidence type="ECO:0000259" key="3">
    <source>
        <dbReference type="Pfam" id="PF20736"/>
    </source>
</evidence>
<dbReference type="OrthoDB" id="9757939at2"/>
<proteinExistence type="predicted"/>
<dbReference type="PANTHER" id="PTHR43465">
    <property type="entry name" value="DUF1680 DOMAIN PROTEIN (AFU_ORTHOLOGUE AFUA_1G08910)"/>
    <property type="match status" value="1"/>
</dbReference>
<dbReference type="Pfam" id="PF07944">
    <property type="entry name" value="Beta-AFase-like_GH127_cat"/>
    <property type="match status" value="1"/>
</dbReference>
<dbReference type="EMBL" id="CP003368">
    <property type="protein sequence ID" value="AGB28366.1"/>
    <property type="molecule type" value="Genomic_DNA"/>
</dbReference>
<dbReference type="Pfam" id="PF20736">
    <property type="entry name" value="Glyco_hydro127M"/>
    <property type="match status" value="1"/>
</dbReference>